<dbReference type="InterPro" id="IPR052598">
    <property type="entry name" value="IgSF_CEA-related"/>
</dbReference>
<feature type="signal peptide" evidence="5">
    <location>
        <begin position="1"/>
        <end position="23"/>
    </location>
</feature>
<evidence type="ECO:0000313" key="7">
    <source>
        <dbReference type="EMBL" id="CAF98056.1"/>
    </source>
</evidence>
<organism evidence="7">
    <name type="scientific">Tetraodon nigroviridis</name>
    <name type="common">Spotted green pufferfish</name>
    <name type="synonym">Chelonodon nigroviridis</name>
    <dbReference type="NCBI Taxonomy" id="99883"/>
    <lineage>
        <taxon>Eukaryota</taxon>
        <taxon>Metazoa</taxon>
        <taxon>Chordata</taxon>
        <taxon>Craniata</taxon>
        <taxon>Vertebrata</taxon>
        <taxon>Euteleostomi</taxon>
        <taxon>Actinopterygii</taxon>
        <taxon>Neopterygii</taxon>
        <taxon>Teleostei</taxon>
        <taxon>Neoteleostei</taxon>
        <taxon>Acanthomorphata</taxon>
        <taxon>Eupercaria</taxon>
        <taxon>Tetraodontiformes</taxon>
        <taxon>Tetradontoidea</taxon>
        <taxon>Tetraodontidae</taxon>
        <taxon>Tetraodon</taxon>
    </lineage>
</organism>
<dbReference type="InterPro" id="IPR003598">
    <property type="entry name" value="Ig_sub2"/>
</dbReference>
<dbReference type="PROSITE" id="PS50835">
    <property type="entry name" value="IG_LIKE"/>
    <property type="match status" value="5"/>
</dbReference>
<dbReference type="InterPro" id="IPR013098">
    <property type="entry name" value="Ig_I-set"/>
</dbReference>
<accession>Q4SMS6</accession>
<dbReference type="KEGG" id="tng:GSTEN00015616G001"/>
<dbReference type="InterPro" id="IPR007110">
    <property type="entry name" value="Ig-like_dom"/>
</dbReference>
<keyword evidence="1 5" id="KW-0732">Signal</keyword>
<comment type="caution">
    <text evidence="7">The sequence shown here is derived from an EMBL/GenBank/DDBJ whole genome shotgun (WGS) entry which is preliminary data.</text>
</comment>
<feature type="domain" description="Ig-like" evidence="6">
    <location>
        <begin position="397"/>
        <end position="480"/>
    </location>
</feature>
<dbReference type="Gene3D" id="2.60.40.10">
    <property type="entry name" value="Immunoglobulins"/>
    <property type="match status" value="6"/>
</dbReference>
<dbReference type="EMBL" id="CAAE01014545">
    <property type="protein sequence ID" value="CAF98056.1"/>
    <property type="molecule type" value="Genomic_DNA"/>
</dbReference>
<dbReference type="Pfam" id="PF07679">
    <property type="entry name" value="I-set"/>
    <property type="match status" value="1"/>
</dbReference>
<dbReference type="PANTHER" id="PTHR44337:SF20">
    <property type="entry name" value="CARCINOEMBRYONIC ANTIGEN-RELATED CELL ADHESION MOLECULE 5-RELATED"/>
    <property type="match status" value="1"/>
</dbReference>
<evidence type="ECO:0000256" key="5">
    <source>
        <dbReference type="SAM" id="SignalP"/>
    </source>
</evidence>
<dbReference type="InterPro" id="IPR003599">
    <property type="entry name" value="Ig_sub"/>
</dbReference>
<feature type="domain" description="Ig-like" evidence="6">
    <location>
        <begin position="302"/>
        <end position="386"/>
    </location>
</feature>
<evidence type="ECO:0000259" key="6">
    <source>
        <dbReference type="PROSITE" id="PS50835"/>
    </source>
</evidence>
<evidence type="ECO:0000256" key="4">
    <source>
        <dbReference type="ARBA" id="ARBA00023319"/>
    </source>
</evidence>
<keyword evidence="3" id="KW-0325">Glycoprotein</keyword>
<keyword evidence="4" id="KW-0393">Immunoglobulin domain</keyword>
<sequence>MMKKREEISAALLLLIESVLVSASVEVRPSVNATEVGDTVTLSLFPPTALRSGSWAVGESLIVAWLDEQQAVFPSYGGRASVNVLSGALTLSAVTVADSGVYVVEGLDPQLKASATITVVEAVSNVTLSVNQTALNEVTSSAILKCSVSSGSSLSFLWLNSSSEVTVGDRVHIADEGSTLVIVNVTRYDQGPFRCRAFNPVSNGTSDPVSFVISYGPDNMVLAVNGTSFPVGSNLTMLCSAQSSPPAQLWWEIRGEPQSTKGPILEVFGVTKEQTGPYTCHAFNNHTNTSRSVTKHIVIAEPISNVTLTAQATDLVEFNDSAVFTCSVSSGTSLSYSWLNGSNSVISGGERVQLSNGGANLTIRVTRYDRGPFSCNVSNGISQEVSPSVYLKISYGPSNTSMTLVPMGPTYRTGDSITLSCSADSNPAARIWWMVNGMQINRTGSYLQLQNVTESNSGNYTCIFHNNVTSRFTSESKVIKILVADTAMYMTSPFTMEMTRVYTCVARNNVTDKNSTASKTIVAIVGPEMAMIEGPDFAEVGTTALFHCSANSYPTCDFTWWFNGSEVANTSTFTTASLSFNMSGLYTCVASNNVTGGRSSATRMLTVVGKGLMLIPLLQRTPVEKA</sequence>
<dbReference type="SUPFAM" id="SSF48726">
    <property type="entry name" value="Immunoglobulin"/>
    <property type="match status" value="6"/>
</dbReference>
<keyword evidence="2" id="KW-1015">Disulfide bond</keyword>
<evidence type="ECO:0000256" key="2">
    <source>
        <dbReference type="ARBA" id="ARBA00023157"/>
    </source>
</evidence>
<dbReference type="InterPro" id="IPR036179">
    <property type="entry name" value="Ig-like_dom_sf"/>
</dbReference>
<dbReference type="CDD" id="cd00096">
    <property type="entry name" value="Ig"/>
    <property type="match status" value="1"/>
</dbReference>
<dbReference type="Pfam" id="PF13927">
    <property type="entry name" value="Ig_3"/>
    <property type="match status" value="4"/>
</dbReference>
<feature type="domain" description="Ig-like" evidence="6">
    <location>
        <begin position="109"/>
        <end position="212"/>
    </location>
</feature>
<name>Q4SMS6_TETNG</name>
<proteinExistence type="predicted"/>
<dbReference type="AlphaFoldDB" id="Q4SMS6"/>
<dbReference type="OrthoDB" id="6159398at2759"/>
<feature type="chain" id="PRO_5004243820" evidence="5">
    <location>
        <begin position="24"/>
        <end position="626"/>
    </location>
</feature>
<reference evidence="7" key="2">
    <citation type="submission" date="2004-02" db="EMBL/GenBank/DDBJ databases">
        <authorList>
            <consortium name="Genoscope"/>
            <consortium name="Whitehead Institute Centre for Genome Research"/>
        </authorList>
    </citation>
    <scope>NUCLEOTIDE SEQUENCE</scope>
</reference>
<protein>
    <submittedName>
        <fullName evidence="7">(spotted green pufferfish) hypothetical protein</fullName>
    </submittedName>
</protein>
<gene>
    <name evidence="7" type="ORF">GSTENG00015616001</name>
</gene>
<dbReference type="SMART" id="SM00409">
    <property type="entry name" value="IG"/>
    <property type="match status" value="6"/>
</dbReference>
<reference evidence="7" key="1">
    <citation type="journal article" date="2004" name="Nature">
        <title>Genome duplication in the teleost fish Tetraodon nigroviridis reveals the early vertebrate proto-karyotype.</title>
        <authorList>
            <person name="Jaillon O."/>
            <person name="Aury J.-M."/>
            <person name="Brunet F."/>
            <person name="Petit J.-L."/>
            <person name="Stange-Thomann N."/>
            <person name="Mauceli E."/>
            <person name="Bouneau L."/>
            <person name="Fischer C."/>
            <person name="Ozouf-Costaz C."/>
            <person name="Bernot A."/>
            <person name="Nicaud S."/>
            <person name="Jaffe D."/>
            <person name="Fisher S."/>
            <person name="Lutfalla G."/>
            <person name="Dossat C."/>
            <person name="Segurens B."/>
            <person name="Dasilva C."/>
            <person name="Salanoubat M."/>
            <person name="Levy M."/>
            <person name="Boudet N."/>
            <person name="Castellano S."/>
            <person name="Anthouard V."/>
            <person name="Jubin C."/>
            <person name="Castelli V."/>
            <person name="Katinka M."/>
            <person name="Vacherie B."/>
            <person name="Biemont C."/>
            <person name="Skalli Z."/>
            <person name="Cattolico L."/>
            <person name="Poulain J."/>
            <person name="De Berardinis V."/>
            <person name="Cruaud C."/>
            <person name="Duprat S."/>
            <person name="Brottier P."/>
            <person name="Coutanceau J.-P."/>
            <person name="Gouzy J."/>
            <person name="Parra G."/>
            <person name="Lardier G."/>
            <person name="Chapple C."/>
            <person name="McKernan K.J."/>
            <person name="McEwan P."/>
            <person name="Bosak S."/>
            <person name="Kellis M."/>
            <person name="Volff J.-N."/>
            <person name="Guigo R."/>
            <person name="Zody M.C."/>
            <person name="Mesirov J."/>
            <person name="Lindblad-Toh K."/>
            <person name="Birren B."/>
            <person name="Nusbaum C."/>
            <person name="Kahn D."/>
            <person name="Robinson-Rechavi M."/>
            <person name="Laudet V."/>
            <person name="Schachter V."/>
            <person name="Quetier F."/>
            <person name="Saurin W."/>
            <person name="Scarpelli C."/>
            <person name="Wincker P."/>
            <person name="Lander E.S."/>
            <person name="Weissenbach J."/>
            <person name="Roest Crollius H."/>
        </authorList>
    </citation>
    <scope>NUCLEOTIDE SEQUENCE [LARGE SCALE GENOMIC DNA]</scope>
</reference>
<feature type="domain" description="Ig-like" evidence="6">
    <location>
        <begin position="527"/>
        <end position="606"/>
    </location>
</feature>
<evidence type="ECO:0000256" key="1">
    <source>
        <dbReference type="ARBA" id="ARBA00022729"/>
    </source>
</evidence>
<feature type="domain" description="Ig-like" evidence="6">
    <location>
        <begin position="217"/>
        <end position="294"/>
    </location>
</feature>
<dbReference type="PANTHER" id="PTHR44337">
    <property type="entry name" value="CARCINOEMBRYONIC ANTIGEN-RELATED CELL ADHESION MOLECULE 8"/>
    <property type="match status" value="1"/>
</dbReference>
<dbReference type="SMART" id="SM00408">
    <property type="entry name" value="IGc2"/>
    <property type="match status" value="5"/>
</dbReference>
<evidence type="ECO:0000256" key="3">
    <source>
        <dbReference type="ARBA" id="ARBA00023180"/>
    </source>
</evidence>
<dbReference type="InterPro" id="IPR013783">
    <property type="entry name" value="Ig-like_fold"/>
</dbReference>